<keyword evidence="4" id="KW-0472">Membrane</keyword>
<evidence type="ECO:0000256" key="4">
    <source>
        <dbReference type="SAM" id="Phobius"/>
    </source>
</evidence>
<dbReference type="PANTHER" id="PTHR10434">
    <property type="entry name" value="1-ACYL-SN-GLYCEROL-3-PHOSPHATE ACYLTRANSFERASE"/>
    <property type="match status" value="1"/>
</dbReference>
<keyword evidence="3 6" id="KW-0012">Acyltransferase</keyword>
<evidence type="ECO:0000313" key="7">
    <source>
        <dbReference type="Proteomes" id="UP000249185"/>
    </source>
</evidence>
<evidence type="ECO:0000256" key="3">
    <source>
        <dbReference type="ARBA" id="ARBA00023315"/>
    </source>
</evidence>
<evidence type="ECO:0000256" key="2">
    <source>
        <dbReference type="ARBA" id="ARBA00022679"/>
    </source>
</evidence>
<dbReference type="SUPFAM" id="SSF69593">
    <property type="entry name" value="Glycerol-3-phosphate (1)-acyltransferase"/>
    <property type="match status" value="1"/>
</dbReference>
<comment type="pathway">
    <text evidence="1">Lipid metabolism.</text>
</comment>
<dbReference type="CDD" id="cd07989">
    <property type="entry name" value="LPLAT_AGPAT-like"/>
    <property type="match status" value="1"/>
</dbReference>
<proteinExistence type="predicted"/>
<accession>A0A2W5NGP3</accession>
<evidence type="ECO:0000313" key="6">
    <source>
        <dbReference type="EMBL" id="PZQ52686.1"/>
    </source>
</evidence>
<dbReference type="PANTHER" id="PTHR10434:SF40">
    <property type="entry name" value="1-ACYL-SN-GLYCEROL-3-PHOSPHATE ACYLTRANSFERASE"/>
    <property type="match status" value="1"/>
</dbReference>
<feature type="domain" description="Phospholipid/glycerol acyltransferase" evidence="5">
    <location>
        <begin position="69"/>
        <end position="182"/>
    </location>
</feature>
<keyword evidence="4" id="KW-0812">Transmembrane</keyword>
<dbReference type="InterPro" id="IPR002123">
    <property type="entry name" value="Plipid/glycerol_acylTrfase"/>
</dbReference>
<gene>
    <name evidence="6" type="ORF">DI556_01465</name>
</gene>
<protein>
    <submittedName>
        <fullName evidence="6">1-acyl-sn-glycerol-3-phosphate acyltransferase</fullName>
    </submittedName>
</protein>
<dbReference type="Proteomes" id="UP000249185">
    <property type="component" value="Unassembled WGS sequence"/>
</dbReference>
<evidence type="ECO:0000259" key="5">
    <source>
        <dbReference type="SMART" id="SM00563"/>
    </source>
</evidence>
<reference evidence="6 7" key="1">
    <citation type="submission" date="2017-08" db="EMBL/GenBank/DDBJ databases">
        <title>Infants hospitalized years apart are colonized by the same room-sourced microbial strains.</title>
        <authorList>
            <person name="Brooks B."/>
            <person name="Olm M.R."/>
            <person name="Firek B.A."/>
            <person name="Baker R."/>
            <person name="Thomas B.C."/>
            <person name="Morowitz M.J."/>
            <person name="Banfield J.F."/>
        </authorList>
    </citation>
    <scope>NUCLEOTIDE SEQUENCE [LARGE SCALE GENOMIC DNA]</scope>
    <source>
        <strain evidence="6">S2_005_002_R2_34</strain>
    </source>
</reference>
<dbReference type="EMBL" id="QFPW01000001">
    <property type="protein sequence ID" value="PZQ52686.1"/>
    <property type="molecule type" value="Genomic_DNA"/>
</dbReference>
<dbReference type="GO" id="GO:0003841">
    <property type="term" value="F:1-acylglycerol-3-phosphate O-acyltransferase activity"/>
    <property type="evidence" value="ECO:0007669"/>
    <property type="project" value="TreeGrafter"/>
</dbReference>
<keyword evidence="4" id="KW-1133">Transmembrane helix</keyword>
<dbReference type="GO" id="GO:0006654">
    <property type="term" value="P:phosphatidic acid biosynthetic process"/>
    <property type="evidence" value="ECO:0007669"/>
    <property type="project" value="TreeGrafter"/>
</dbReference>
<feature type="transmembrane region" description="Helical" evidence="4">
    <location>
        <begin position="7"/>
        <end position="30"/>
    </location>
</feature>
<keyword evidence="2 6" id="KW-0808">Transferase</keyword>
<comment type="caution">
    <text evidence="6">The sequence shown here is derived from an EMBL/GenBank/DDBJ whole genome shotgun (WGS) entry which is preliminary data.</text>
</comment>
<dbReference type="Pfam" id="PF01553">
    <property type="entry name" value="Acyltransferase"/>
    <property type="match status" value="1"/>
</dbReference>
<dbReference type="AlphaFoldDB" id="A0A2W5NGP3"/>
<evidence type="ECO:0000256" key="1">
    <source>
        <dbReference type="ARBA" id="ARBA00005189"/>
    </source>
</evidence>
<organism evidence="6 7">
    <name type="scientific">Rhodovulum sulfidophilum</name>
    <name type="common">Rhodobacter sulfidophilus</name>
    <dbReference type="NCBI Taxonomy" id="35806"/>
    <lineage>
        <taxon>Bacteria</taxon>
        <taxon>Pseudomonadati</taxon>
        <taxon>Pseudomonadota</taxon>
        <taxon>Alphaproteobacteria</taxon>
        <taxon>Rhodobacterales</taxon>
        <taxon>Paracoccaceae</taxon>
        <taxon>Rhodovulum</taxon>
    </lineage>
</organism>
<dbReference type="SMART" id="SM00563">
    <property type="entry name" value="PlsC"/>
    <property type="match status" value="1"/>
</dbReference>
<name>A0A2W5NGP3_RHOSU</name>
<sequence>MRLLRSLLFDVLMYALMAVMGILCAPMALWSVDGAYRAIKAYCGATFWLLRVICGLRVEVRGEVPTGDVIVVSKHQSFLDIMILAYHLPRVRFIMKKQLRWAPILGLYALRIGSTPVDRGKKAKAMKAMVADVERDATPHQLVIYPQGTRTLPGAKLPYKVGAGVLYERLGKTCVPAATNVGVFWARRSRYRHPGLAVVEFLPPIEPGLRISDFMRRIEAVVEENSDRLMREAGFVLPAPEEPVPEAAPPRA</sequence>